<keyword evidence="6 16" id="KW-0732">Signal</keyword>
<dbReference type="InterPro" id="IPR024788">
    <property type="entry name" value="Malectin-like_Carb-bd_dom"/>
</dbReference>
<dbReference type="InterPro" id="IPR025875">
    <property type="entry name" value="Leu-rich_rpt_4"/>
</dbReference>
<dbReference type="PROSITE" id="PS50011">
    <property type="entry name" value="PROTEIN_KINASE_DOM"/>
    <property type="match status" value="1"/>
</dbReference>
<keyword evidence="13" id="KW-0675">Receptor</keyword>
<evidence type="ECO:0000256" key="13">
    <source>
        <dbReference type="ARBA" id="ARBA00023170"/>
    </source>
</evidence>
<dbReference type="FunCoup" id="A0A059ALH3">
    <property type="interactions" value="712"/>
</dbReference>
<feature type="binding site" evidence="14">
    <location>
        <position position="551"/>
    </location>
    <ligand>
        <name>ATP</name>
        <dbReference type="ChEBI" id="CHEBI:30616"/>
    </ligand>
</feature>
<keyword evidence="4" id="KW-0808">Transferase</keyword>
<dbReference type="OMA" id="MAESCER"/>
<proteinExistence type="predicted"/>
<keyword evidence="2" id="KW-0723">Serine/threonine-protein kinase</keyword>
<accession>A0A059ALH3</accession>
<evidence type="ECO:0000259" key="17">
    <source>
        <dbReference type="PROSITE" id="PS50011"/>
    </source>
</evidence>
<dbReference type="InterPro" id="IPR017441">
    <property type="entry name" value="Protein_kinase_ATP_BS"/>
</dbReference>
<dbReference type="Gene3D" id="1.10.510.10">
    <property type="entry name" value="Transferase(Phosphotransferase) domain 1"/>
    <property type="match status" value="1"/>
</dbReference>
<keyword evidence="8 14" id="KW-0547">Nucleotide-binding</keyword>
<dbReference type="InterPro" id="IPR000719">
    <property type="entry name" value="Prot_kinase_dom"/>
</dbReference>
<keyword evidence="5 15" id="KW-0812">Transmembrane</keyword>
<keyword evidence="7" id="KW-0677">Repeat</keyword>
<name>A0A059ALH3_EUCGR</name>
<keyword evidence="3" id="KW-0433">Leucine-rich repeat</keyword>
<dbReference type="InterPro" id="IPR011009">
    <property type="entry name" value="Kinase-like_dom_sf"/>
</dbReference>
<dbReference type="Pfam" id="PF12819">
    <property type="entry name" value="Malectin_like"/>
    <property type="match status" value="1"/>
</dbReference>
<evidence type="ECO:0000256" key="12">
    <source>
        <dbReference type="ARBA" id="ARBA00023136"/>
    </source>
</evidence>
<evidence type="ECO:0000256" key="15">
    <source>
        <dbReference type="SAM" id="Phobius"/>
    </source>
</evidence>
<keyword evidence="12 15" id="KW-0472">Membrane</keyword>
<evidence type="ECO:0000256" key="14">
    <source>
        <dbReference type="PROSITE-ProRule" id="PRU10141"/>
    </source>
</evidence>
<dbReference type="eggNOG" id="ENOG502QQCZ">
    <property type="taxonomic scope" value="Eukaryota"/>
</dbReference>
<dbReference type="SUPFAM" id="SSF52058">
    <property type="entry name" value="L domain-like"/>
    <property type="match status" value="1"/>
</dbReference>
<dbReference type="PANTHER" id="PTHR45631">
    <property type="entry name" value="OS07G0107800 PROTEIN-RELATED"/>
    <property type="match status" value="1"/>
</dbReference>
<keyword evidence="9" id="KW-0418">Kinase</keyword>
<dbReference type="PRINTS" id="PR00019">
    <property type="entry name" value="LEURICHRPT"/>
</dbReference>
<evidence type="ECO:0000256" key="8">
    <source>
        <dbReference type="ARBA" id="ARBA00022741"/>
    </source>
</evidence>
<evidence type="ECO:0000256" key="5">
    <source>
        <dbReference type="ARBA" id="ARBA00022692"/>
    </source>
</evidence>
<evidence type="ECO:0000256" key="2">
    <source>
        <dbReference type="ARBA" id="ARBA00022527"/>
    </source>
</evidence>
<dbReference type="Gene3D" id="3.30.200.20">
    <property type="entry name" value="Phosphorylase Kinase, domain 1"/>
    <property type="match status" value="1"/>
</dbReference>
<dbReference type="SUPFAM" id="SSF56112">
    <property type="entry name" value="Protein kinase-like (PK-like)"/>
    <property type="match status" value="1"/>
</dbReference>
<evidence type="ECO:0000256" key="11">
    <source>
        <dbReference type="ARBA" id="ARBA00022989"/>
    </source>
</evidence>
<feature type="signal peptide" evidence="16">
    <location>
        <begin position="1"/>
        <end position="26"/>
    </location>
</feature>
<feature type="chain" id="PRO_5001572453" description="Protein kinase domain-containing protein" evidence="16">
    <location>
        <begin position="27"/>
        <end position="820"/>
    </location>
</feature>
<sequence length="820" mass="91673">MERSITAFSFALLASLASTLVLVVQAQPGFINIDCGASHDYTDENTNIAYKMDDGFVDSGKNMQTSGTSFQDIRQYLNNVRIFPDGRMNCYTLRPDQGKNRTYYIRAWFWYKNYNEDPEAPVFNRRPVFDLYIDVNYWATVDYIFGVEEIMYVPKVDDIRVCLVNTGNGVPFISALELRALDDGIYSSGFGLLQTRGRYPDDVYDRIWTPQNFSNWTRLKTTSVIDLSKNNNAYKVPSEVLQTAQGTMSSSSPLEFTIYINDNQFTKTVSLEYLKPVVVVSTLVSGPLIIVSINSTNKSGNPPILNAMEFYKVVDLPNVPTAQDDVKAINYIKAAYHIKRESWQGDPCVPSEFTWDGLNCSYGNPPRITSLKLNSSNLMGHIVPSLSHLSMMEYLDLSDNQLTGEIPETLAELPNLSFLNLSGNNLIGSVPEALKKMVVENNLYMSLIGNTNLCLADPCPHKKKQNTVIVPVVTSVSGFFVVLFGALAIMWLIKQKQMAESCERTLRLKDRPFKYGEISKITGNFGRVIGEGGFGKVYLGTLDNGTVVAVKMCSKLSKQGYKEFHAEAQLLAIVHHGNLVSLVGYCDDSKHVALIYEYMANGNLRQHLSGIFCHHFFGIVNIVFAKISGLDYLHNGCKPPILHRDLKTSNILLNEDLRAKIADFGLSRAFATENDSHVSTHPAGTFGYLGPEFQSSGNCDKKSDVYSFGIVLFELITGQPAVMRGWDGSHFMHILEWLIPIVESGDIRRVMDPRLQGEFDINSAWKVVEIAMSCAQPRVIHRPDIYHVLTELKESLVSKSSGSFEVTSLEIHCNSVPIAR</sequence>
<evidence type="ECO:0000256" key="16">
    <source>
        <dbReference type="SAM" id="SignalP"/>
    </source>
</evidence>
<protein>
    <recommendedName>
        <fullName evidence="17">Protein kinase domain-containing protein</fullName>
    </recommendedName>
</protein>
<dbReference type="InterPro" id="IPR008271">
    <property type="entry name" value="Ser/Thr_kinase_AS"/>
</dbReference>
<dbReference type="PROSITE" id="PS00107">
    <property type="entry name" value="PROTEIN_KINASE_ATP"/>
    <property type="match status" value="1"/>
</dbReference>
<dbReference type="GO" id="GO:0016020">
    <property type="term" value="C:membrane"/>
    <property type="evidence" value="ECO:0007669"/>
    <property type="project" value="UniProtKB-SubCell"/>
</dbReference>
<dbReference type="SMART" id="SM00220">
    <property type="entry name" value="S_TKc"/>
    <property type="match status" value="1"/>
</dbReference>
<dbReference type="InterPro" id="IPR032675">
    <property type="entry name" value="LRR_dom_sf"/>
</dbReference>
<dbReference type="Gramene" id="KCW54511">
    <property type="protein sequence ID" value="KCW54511"/>
    <property type="gene ID" value="EUGRSUZ_I00453"/>
</dbReference>
<dbReference type="InParanoid" id="A0A059ALH3"/>
<dbReference type="AlphaFoldDB" id="A0A059ALH3"/>
<evidence type="ECO:0000256" key="9">
    <source>
        <dbReference type="ARBA" id="ARBA00022777"/>
    </source>
</evidence>
<dbReference type="EMBL" id="KK198761">
    <property type="protein sequence ID" value="KCW54511.1"/>
    <property type="molecule type" value="Genomic_DNA"/>
</dbReference>
<evidence type="ECO:0000256" key="3">
    <source>
        <dbReference type="ARBA" id="ARBA00022614"/>
    </source>
</evidence>
<keyword evidence="10 14" id="KW-0067">ATP-binding</keyword>
<dbReference type="Pfam" id="PF12799">
    <property type="entry name" value="LRR_4"/>
    <property type="match status" value="1"/>
</dbReference>
<evidence type="ECO:0000256" key="10">
    <source>
        <dbReference type="ARBA" id="ARBA00022840"/>
    </source>
</evidence>
<evidence type="ECO:0000256" key="6">
    <source>
        <dbReference type="ARBA" id="ARBA00022729"/>
    </source>
</evidence>
<dbReference type="GO" id="GO:0005524">
    <property type="term" value="F:ATP binding"/>
    <property type="evidence" value="ECO:0007669"/>
    <property type="project" value="UniProtKB-UniRule"/>
</dbReference>
<evidence type="ECO:0000256" key="7">
    <source>
        <dbReference type="ARBA" id="ARBA00022737"/>
    </source>
</evidence>
<dbReference type="Gene3D" id="3.80.10.10">
    <property type="entry name" value="Ribonuclease Inhibitor"/>
    <property type="match status" value="1"/>
</dbReference>
<dbReference type="Pfam" id="PF00069">
    <property type="entry name" value="Pkinase"/>
    <property type="match status" value="1"/>
</dbReference>
<dbReference type="FunFam" id="3.80.10.10:FF:000129">
    <property type="entry name" value="Leucine-rich repeat receptor-like kinase"/>
    <property type="match status" value="1"/>
</dbReference>
<evidence type="ECO:0000256" key="1">
    <source>
        <dbReference type="ARBA" id="ARBA00004167"/>
    </source>
</evidence>
<feature type="domain" description="Protein kinase" evidence="17">
    <location>
        <begin position="523"/>
        <end position="797"/>
    </location>
</feature>
<evidence type="ECO:0000313" key="18">
    <source>
        <dbReference type="EMBL" id="KCW54511.1"/>
    </source>
</evidence>
<gene>
    <name evidence="18" type="ORF">EUGRSUZ_I00453</name>
</gene>
<organism evidence="18">
    <name type="scientific">Eucalyptus grandis</name>
    <name type="common">Flooded gum</name>
    <dbReference type="NCBI Taxonomy" id="71139"/>
    <lineage>
        <taxon>Eukaryota</taxon>
        <taxon>Viridiplantae</taxon>
        <taxon>Streptophyta</taxon>
        <taxon>Embryophyta</taxon>
        <taxon>Tracheophyta</taxon>
        <taxon>Spermatophyta</taxon>
        <taxon>Magnoliopsida</taxon>
        <taxon>eudicotyledons</taxon>
        <taxon>Gunneridae</taxon>
        <taxon>Pentapetalae</taxon>
        <taxon>rosids</taxon>
        <taxon>malvids</taxon>
        <taxon>Myrtales</taxon>
        <taxon>Myrtaceae</taxon>
        <taxon>Myrtoideae</taxon>
        <taxon>Eucalypteae</taxon>
        <taxon>Eucalyptus</taxon>
    </lineage>
</organism>
<reference evidence="18" key="1">
    <citation type="submission" date="2013-07" db="EMBL/GenBank/DDBJ databases">
        <title>The genome of Eucalyptus grandis.</title>
        <authorList>
            <person name="Schmutz J."/>
            <person name="Hayes R."/>
            <person name="Myburg A."/>
            <person name="Tuskan G."/>
            <person name="Grattapaglia D."/>
            <person name="Rokhsar D.S."/>
        </authorList>
    </citation>
    <scope>NUCLEOTIDE SEQUENCE</scope>
    <source>
        <tissue evidence="18">Leaf extractions</tissue>
    </source>
</reference>
<keyword evidence="11 15" id="KW-1133">Transmembrane helix</keyword>
<feature type="transmembrane region" description="Helical" evidence="15">
    <location>
        <begin position="468"/>
        <end position="493"/>
    </location>
</feature>
<dbReference type="PROSITE" id="PS00108">
    <property type="entry name" value="PROTEIN_KINASE_ST"/>
    <property type="match status" value="1"/>
</dbReference>
<dbReference type="GO" id="GO:0004674">
    <property type="term" value="F:protein serine/threonine kinase activity"/>
    <property type="evidence" value="ECO:0007669"/>
    <property type="project" value="UniProtKB-KW"/>
</dbReference>
<evidence type="ECO:0000256" key="4">
    <source>
        <dbReference type="ARBA" id="ARBA00022679"/>
    </source>
</evidence>
<dbReference type="FunFam" id="3.30.200.20:FF:000039">
    <property type="entry name" value="receptor-like protein kinase FERONIA"/>
    <property type="match status" value="1"/>
</dbReference>
<dbReference type="PANTHER" id="PTHR45631:SF206">
    <property type="entry name" value="PROTEIN KINASE DOMAIN-CONTAINING PROTEIN"/>
    <property type="match status" value="1"/>
</dbReference>
<comment type="subcellular location">
    <subcellularLocation>
        <location evidence="1">Membrane</location>
        <topology evidence="1">Single-pass membrane protein</topology>
    </subcellularLocation>
</comment>